<sequence length="251" mass="27334">MRPGLQGFFVRQPLWVSIPLIVALSVASSVGALFLLTELMGLPYGPSFRRSLTVAITAPVLVSAPIGGWIVHLLREVELARQQAQALAWNDELTALMNRRRFTEIGQRELALSQRAGRQLVAMLLDIDDFKRINDEHGHSGGDAVLQAMGVTLPRELRRTDLVARWGGEEFALMLPDTTLADAAVLAERVRKAVEQMDARLPGGRRLRCTVSIGLSEAAAADSFDTLIARADKAMYLAKAGGKNRVVVQAG</sequence>
<gene>
    <name evidence="5" type="ORF">EOE66_18920</name>
</gene>
<dbReference type="EC" id="2.7.7.65" evidence="1"/>
<dbReference type="PROSITE" id="PS50887">
    <property type="entry name" value="GGDEF"/>
    <property type="match status" value="1"/>
</dbReference>
<dbReference type="Gene3D" id="3.30.70.270">
    <property type="match status" value="1"/>
</dbReference>
<dbReference type="GO" id="GO:0005886">
    <property type="term" value="C:plasma membrane"/>
    <property type="evidence" value="ECO:0007669"/>
    <property type="project" value="TreeGrafter"/>
</dbReference>
<dbReference type="FunFam" id="3.30.70.270:FF:000001">
    <property type="entry name" value="Diguanylate cyclase domain protein"/>
    <property type="match status" value="1"/>
</dbReference>
<dbReference type="Proteomes" id="UP000285575">
    <property type="component" value="Unassembled WGS sequence"/>
</dbReference>
<keyword evidence="3" id="KW-1133">Transmembrane helix</keyword>
<dbReference type="AlphaFoldDB" id="A0A437RAF3"/>
<evidence type="ECO:0000256" key="2">
    <source>
        <dbReference type="ARBA" id="ARBA00034247"/>
    </source>
</evidence>
<keyword evidence="6" id="KW-1185">Reference proteome</keyword>
<evidence type="ECO:0000313" key="5">
    <source>
        <dbReference type="EMBL" id="RVU43749.1"/>
    </source>
</evidence>
<dbReference type="RefSeq" id="WP_128230307.1">
    <property type="nucleotide sequence ID" value="NZ_SACR01000006.1"/>
</dbReference>
<dbReference type="EMBL" id="SACR01000006">
    <property type="protein sequence ID" value="RVU43749.1"/>
    <property type="molecule type" value="Genomic_DNA"/>
</dbReference>
<dbReference type="NCBIfam" id="TIGR00254">
    <property type="entry name" value="GGDEF"/>
    <property type="match status" value="1"/>
</dbReference>
<dbReference type="GO" id="GO:0043709">
    <property type="term" value="P:cell adhesion involved in single-species biofilm formation"/>
    <property type="evidence" value="ECO:0007669"/>
    <property type="project" value="TreeGrafter"/>
</dbReference>
<dbReference type="GO" id="GO:0052621">
    <property type="term" value="F:diguanylate cyclase activity"/>
    <property type="evidence" value="ECO:0007669"/>
    <property type="project" value="UniProtKB-EC"/>
</dbReference>
<dbReference type="InterPro" id="IPR043128">
    <property type="entry name" value="Rev_trsase/Diguanyl_cyclase"/>
</dbReference>
<dbReference type="Pfam" id="PF00990">
    <property type="entry name" value="GGDEF"/>
    <property type="match status" value="1"/>
</dbReference>
<dbReference type="InterPro" id="IPR000160">
    <property type="entry name" value="GGDEF_dom"/>
</dbReference>
<reference evidence="5 6" key="1">
    <citation type="submission" date="2019-01" db="EMBL/GenBank/DDBJ databases">
        <authorList>
            <person name="Chen W.-M."/>
        </authorList>
    </citation>
    <scope>NUCLEOTIDE SEQUENCE [LARGE SCALE GENOMIC DNA]</scope>
    <source>
        <strain evidence="5 6">KYPY4</strain>
    </source>
</reference>
<comment type="caution">
    <text evidence="5">The sequence shown here is derived from an EMBL/GenBank/DDBJ whole genome shotgun (WGS) entry which is preliminary data.</text>
</comment>
<evidence type="ECO:0000256" key="3">
    <source>
        <dbReference type="SAM" id="Phobius"/>
    </source>
</evidence>
<evidence type="ECO:0000313" key="6">
    <source>
        <dbReference type="Proteomes" id="UP000285575"/>
    </source>
</evidence>
<keyword evidence="3" id="KW-0472">Membrane</keyword>
<feature type="domain" description="GGDEF" evidence="4">
    <location>
        <begin position="118"/>
        <end position="251"/>
    </location>
</feature>
<comment type="catalytic activity">
    <reaction evidence="2">
        <text>2 GTP = 3',3'-c-di-GMP + 2 diphosphate</text>
        <dbReference type="Rhea" id="RHEA:24898"/>
        <dbReference type="ChEBI" id="CHEBI:33019"/>
        <dbReference type="ChEBI" id="CHEBI:37565"/>
        <dbReference type="ChEBI" id="CHEBI:58805"/>
        <dbReference type="EC" id="2.7.7.65"/>
    </reaction>
</comment>
<organism evidence="5 6">
    <name type="scientific">Rubrivivax rivuli</name>
    <dbReference type="NCBI Taxonomy" id="1862385"/>
    <lineage>
        <taxon>Bacteria</taxon>
        <taxon>Pseudomonadati</taxon>
        <taxon>Pseudomonadota</taxon>
        <taxon>Betaproteobacteria</taxon>
        <taxon>Burkholderiales</taxon>
        <taxon>Sphaerotilaceae</taxon>
        <taxon>Rubrivivax</taxon>
    </lineage>
</organism>
<name>A0A437RAF3_9BURK</name>
<dbReference type="PANTHER" id="PTHR45138">
    <property type="entry name" value="REGULATORY COMPONENTS OF SENSORY TRANSDUCTION SYSTEM"/>
    <property type="match status" value="1"/>
</dbReference>
<evidence type="ECO:0000256" key="1">
    <source>
        <dbReference type="ARBA" id="ARBA00012528"/>
    </source>
</evidence>
<evidence type="ECO:0000259" key="4">
    <source>
        <dbReference type="PROSITE" id="PS50887"/>
    </source>
</evidence>
<feature type="transmembrane region" description="Helical" evidence="3">
    <location>
        <begin position="12"/>
        <end position="36"/>
    </location>
</feature>
<protein>
    <recommendedName>
        <fullName evidence="1">diguanylate cyclase</fullName>
        <ecNumber evidence="1">2.7.7.65</ecNumber>
    </recommendedName>
</protein>
<feature type="transmembrane region" description="Helical" evidence="3">
    <location>
        <begin position="56"/>
        <end position="74"/>
    </location>
</feature>
<dbReference type="InterPro" id="IPR050469">
    <property type="entry name" value="Diguanylate_Cyclase"/>
</dbReference>
<keyword evidence="3" id="KW-0812">Transmembrane</keyword>
<dbReference type="SMART" id="SM00267">
    <property type="entry name" value="GGDEF"/>
    <property type="match status" value="1"/>
</dbReference>
<dbReference type="InterPro" id="IPR029787">
    <property type="entry name" value="Nucleotide_cyclase"/>
</dbReference>
<dbReference type="CDD" id="cd01949">
    <property type="entry name" value="GGDEF"/>
    <property type="match status" value="1"/>
</dbReference>
<dbReference type="PANTHER" id="PTHR45138:SF9">
    <property type="entry name" value="DIGUANYLATE CYCLASE DGCM-RELATED"/>
    <property type="match status" value="1"/>
</dbReference>
<dbReference type="OrthoDB" id="9813903at2"/>
<dbReference type="SUPFAM" id="SSF55073">
    <property type="entry name" value="Nucleotide cyclase"/>
    <property type="match status" value="1"/>
</dbReference>
<proteinExistence type="predicted"/>
<accession>A0A437RAF3</accession>
<dbReference type="GO" id="GO:1902201">
    <property type="term" value="P:negative regulation of bacterial-type flagellum-dependent cell motility"/>
    <property type="evidence" value="ECO:0007669"/>
    <property type="project" value="TreeGrafter"/>
</dbReference>